<dbReference type="EMBL" id="KV921832">
    <property type="protein sequence ID" value="ORE12172.1"/>
    <property type="molecule type" value="Genomic_DNA"/>
</dbReference>
<accession>A0A1X0RJE8</accession>
<evidence type="ECO:0000313" key="1">
    <source>
        <dbReference type="EMBL" id="ORE12172.1"/>
    </source>
</evidence>
<dbReference type="OMA" id="CIMMQDE"/>
<sequence length="51" mass="5961">CKILNQDWLEYPQLRYCFSQLLAGCIMMQDEVSILVNTIKPYARDSLIDAH</sequence>
<dbReference type="VEuPathDB" id="FungiDB:BCV72DRAFT_332563"/>
<protein>
    <submittedName>
        <fullName evidence="1">Uncharacterized protein</fullName>
    </submittedName>
</protein>
<dbReference type="Proteomes" id="UP000242381">
    <property type="component" value="Unassembled WGS sequence"/>
</dbReference>
<proteinExistence type="predicted"/>
<feature type="non-terminal residue" evidence="1">
    <location>
        <position position="1"/>
    </location>
</feature>
<dbReference type="AlphaFoldDB" id="A0A1X0RJE8"/>
<feature type="non-terminal residue" evidence="1">
    <location>
        <position position="51"/>
    </location>
</feature>
<evidence type="ECO:0000313" key="2">
    <source>
        <dbReference type="Proteomes" id="UP000242381"/>
    </source>
</evidence>
<reference evidence="1 2" key="1">
    <citation type="journal article" date="2016" name="Proc. Natl. Acad. Sci. U.S.A.">
        <title>Lipid metabolic changes in an early divergent fungus govern the establishment of a mutualistic symbiosis with endobacteria.</title>
        <authorList>
            <person name="Lastovetsky O.A."/>
            <person name="Gaspar M.L."/>
            <person name="Mondo S.J."/>
            <person name="LaButti K.M."/>
            <person name="Sandor L."/>
            <person name="Grigoriev I.V."/>
            <person name="Henry S.A."/>
            <person name="Pawlowska T.E."/>
        </authorList>
    </citation>
    <scope>NUCLEOTIDE SEQUENCE [LARGE SCALE GENOMIC DNA]</scope>
    <source>
        <strain evidence="1 2">ATCC 11559</strain>
    </source>
</reference>
<organism evidence="1 2">
    <name type="scientific">Rhizopus microsporus</name>
    <dbReference type="NCBI Taxonomy" id="58291"/>
    <lineage>
        <taxon>Eukaryota</taxon>
        <taxon>Fungi</taxon>
        <taxon>Fungi incertae sedis</taxon>
        <taxon>Mucoromycota</taxon>
        <taxon>Mucoromycotina</taxon>
        <taxon>Mucoromycetes</taxon>
        <taxon>Mucorales</taxon>
        <taxon>Mucorineae</taxon>
        <taxon>Rhizopodaceae</taxon>
        <taxon>Rhizopus</taxon>
    </lineage>
</organism>
<gene>
    <name evidence="1" type="ORF">BCV71DRAFT_152379</name>
</gene>
<name>A0A1X0RJE8_RHIZD</name>